<dbReference type="InterPro" id="IPR001584">
    <property type="entry name" value="Integrase_cat-core"/>
</dbReference>
<dbReference type="PROSITE" id="PS50994">
    <property type="entry name" value="INTEGRASE"/>
    <property type="match status" value="1"/>
</dbReference>
<dbReference type="SUPFAM" id="SSF53098">
    <property type="entry name" value="Ribonuclease H-like"/>
    <property type="match status" value="1"/>
</dbReference>
<gene>
    <name evidence="4" type="ORF">Tco_0988196</name>
</gene>
<feature type="non-terminal residue" evidence="4">
    <location>
        <position position="1"/>
    </location>
</feature>
<dbReference type="InterPro" id="IPR036397">
    <property type="entry name" value="RNaseH_sf"/>
</dbReference>
<dbReference type="InterPro" id="IPR039537">
    <property type="entry name" value="Retrotran_Ty1/copia-like"/>
</dbReference>
<evidence type="ECO:0000259" key="3">
    <source>
        <dbReference type="PROSITE" id="PS50994"/>
    </source>
</evidence>
<dbReference type="InterPro" id="IPR013103">
    <property type="entry name" value="RVT_2"/>
</dbReference>
<dbReference type="Proteomes" id="UP001151760">
    <property type="component" value="Unassembled WGS sequence"/>
</dbReference>
<evidence type="ECO:0000256" key="2">
    <source>
        <dbReference type="ARBA" id="ARBA00022801"/>
    </source>
</evidence>
<dbReference type="Pfam" id="PF07727">
    <property type="entry name" value="RVT_2"/>
    <property type="match status" value="1"/>
</dbReference>
<dbReference type="Pfam" id="PF13976">
    <property type="entry name" value="gag_pre-integrs"/>
    <property type="match status" value="1"/>
</dbReference>
<keyword evidence="2" id="KW-0378">Hydrolase</keyword>
<accession>A0ABQ5ERK5</accession>
<feature type="domain" description="Integrase catalytic" evidence="3">
    <location>
        <begin position="47"/>
        <end position="222"/>
    </location>
</feature>
<reference evidence="4" key="2">
    <citation type="submission" date="2022-01" db="EMBL/GenBank/DDBJ databases">
        <authorList>
            <person name="Yamashiro T."/>
            <person name="Shiraishi A."/>
            <person name="Satake H."/>
            <person name="Nakayama K."/>
        </authorList>
    </citation>
    <scope>NUCLEOTIDE SEQUENCE</scope>
</reference>
<dbReference type="PANTHER" id="PTHR42648:SF18">
    <property type="entry name" value="RETROTRANSPOSON, UNCLASSIFIED-LIKE PROTEIN"/>
    <property type="match status" value="1"/>
</dbReference>
<protein>
    <submittedName>
        <fullName evidence="4">Retrovirus-related pol polyprotein from transposon TNT 1-94</fullName>
    </submittedName>
</protein>
<keyword evidence="5" id="KW-1185">Reference proteome</keyword>
<dbReference type="PANTHER" id="PTHR42648">
    <property type="entry name" value="TRANSPOSASE, PUTATIVE-RELATED"/>
    <property type="match status" value="1"/>
</dbReference>
<comment type="caution">
    <text evidence="4">The sequence shown here is derived from an EMBL/GenBank/DDBJ whole genome shotgun (WGS) entry which is preliminary data.</text>
</comment>
<evidence type="ECO:0000256" key="1">
    <source>
        <dbReference type="ARBA" id="ARBA00022723"/>
    </source>
</evidence>
<proteinExistence type="predicted"/>
<keyword evidence="1" id="KW-0479">Metal-binding</keyword>
<dbReference type="Gene3D" id="3.30.420.10">
    <property type="entry name" value="Ribonuclease H-like superfamily/Ribonuclease H"/>
    <property type="match status" value="1"/>
</dbReference>
<sequence length="663" mass="75845">LEVAFQKSTCFVRDLQGNNLLTGNRGSNLYTISLQETSSPTPISFLAKASPTQAWLWYRRLSHLNFDTINLISKKDIMNGLPKLKYAKDQLIKDETPEVLKDFVKMIQRNIQGQVITIHTDRGIEFLNKTLHAYFKEEGIEHQTSTPRTPAQNGVVERQNHTLVEAARTMLSASKLPLFFWAEAIATACYTQNRSPIIPRHDNTLYHIINERKPSLKHLHIFGCTFLCSKNIILQEIKVCQSLPPFMITNVNVEENNIDQAADAQMNENEFYIIFSTPVHEEAELSTKNVDNSNMHTFYQLHQSEHQWTKYHPLEQVHGNPSKPVQTRRQLATDPEMCMFALTDKLHQFDRLQVWELVDKPFGKKEAGIDFEESFALVARFEAVRLFVAYAAHTSFPIYQIDVKMEFLNSPLKEEQAPRAWYDELSNILMSKGFTKGTIDPTLFMIRYGEDILLAKYALEILKKHDMDKCDSIRTPLATKPKLDADLTGKPIDQTNYYSMIGSLMYLTSSRLDLVQACEDLIPIPSESEDTSESDSDLPSCDDFSPINVYEEKSVTFSNPLFDLNDGFTTSDDESLSDEDVPKDNVKIYSNPLFDFDDKYISSDVNPLFDEVLENIKSTDSYVSNLDEPALLVSPLSDFNEDECFDPGSDVDEIEFLLHLDMY</sequence>
<evidence type="ECO:0000313" key="5">
    <source>
        <dbReference type="Proteomes" id="UP001151760"/>
    </source>
</evidence>
<dbReference type="EMBL" id="BQNB010016560">
    <property type="protein sequence ID" value="GJT53142.1"/>
    <property type="molecule type" value="Genomic_DNA"/>
</dbReference>
<dbReference type="InterPro" id="IPR025724">
    <property type="entry name" value="GAG-pre-integrase_dom"/>
</dbReference>
<evidence type="ECO:0000313" key="4">
    <source>
        <dbReference type="EMBL" id="GJT53142.1"/>
    </source>
</evidence>
<dbReference type="InterPro" id="IPR012337">
    <property type="entry name" value="RNaseH-like_sf"/>
</dbReference>
<name>A0ABQ5ERK5_9ASTR</name>
<reference evidence="4" key="1">
    <citation type="journal article" date="2022" name="Int. J. Mol. Sci.">
        <title>Draft Genome of Tanacetum Coccineum: Genomic Comparison of Closely Related Tanacetum-Family Plants.</title>
        <authorList>
            <person name="Yamashiro T."/>
            <person name="Shiraishi A."/>
            <person name="Nakayama K."/>
            <person name="Satake H."/>
        </authorList>
    </citation>
    <scope>NUCLEOTIDE SEQUENCE</scope>
</reference>
<organism evidence="4 5">
    <name type="scientific">Tanacetum coccineum</name>
    <dbReference type="NCBI Taxonomy" id="301880"/>
    <lineage>
        <taxon>Eukaryota</taxon>
        <taxon>Viridiplantae</taxon>
        <taxon>Streptophyta</taxon>
        <taxon>Embryophyta</taxon>
        <taxon>Tracheophyta</taxon>
        <taxon>Spermatophyta</taxon>
        <taxon>Magnoliopsida</taxon>
        <taxon>eudicotyledons</taxon>
        <taxon>Gunneridae</taxon>
        <taxon>Pentapetalae</taxon>
        <taxon>asterids</taxon>
        <taxon>campanulids</taxon>
        <taxon>Asterales</taxon>
        <taxon>Asteraceae</taxon>
        <taxon>Asteroideae</taxon>
        <taxon>Anthemideae</taxon>
        <taxon>Anthemidinae</taxon>
        <taxon>Tanacetum</taxon>
    </lineage>
</organism>